<organism evidence="1 2">
    <name type="scientific">Paenibacillus polysaccharolyticus</name>
    <dbReference type="NCBI Taxonomy" id="582692"/>
    <lineage>
        <taxon>Bacteria</taxon>
        <taxon>Bacillati</taxon>
        <taxon>Bacillota</taxon>
        <taxon>Bacilli</taxon>
        <taxon>Bacillales</taxon>
        <taxon>Paenibacillaceae</taxon>
        <taxon>Paenibacillus</taxon>
    </lineage>
</organism>
<accession>A0A1G5L0N4</accession>
<keyword evidence="2" id="KW-1185">Reference proteome</keyword>
<dbReference type="AlphaFoldDB" id="A0A1G5L0N4"/>
<dbReference type="RefSeq" id="WP_090924005.1">
    <property type="nucleotide sequence ID" value="NZ_FMVM01000018.1"/>
</dbReference>
<evidence type="ECO:0000313" key="1">
    <source>
        <dbReference type="EMBL" id="SCZ05908.1"/>
    </source>
</evidence>
<gene>
    <name evidence="1" type="ORF">SAMN05720606_11850</name>
</gene>
<sequence>MAGAPEWTSFENLAIYMFLEKYPHKSSENIADEIFNNSFLKNNFFIHRKNVDTIKQHVDLLRKPEYHGRLFIPDYKNLK</sequence>
<reference evidence="2" key="1">
    <citation type="submission" date="2016-10" db="EMBL/GenBank/DDBJ databases">
        <authorList>
            <person name="Varghese N."/>
            <person name="Submissions S."/>
        </authorList>
    </citation>
    <scope>NUCLEOTIDE SEQUENCE [LARGE SCALE GENOMIC DNA]</scope>
    <source>
        <strain evidence="2">BL9</strain>
    </source>
</reference>
<protein>
    <submittedName>
        <fullName evidence="1">Uncharacterized protein</fullName>
    </submittedName>
</protein>
<evidence type="ECO:0000313" key="2">
    <source>
        <dbReference type="Proteomes" id="UP000198538"/>
    </source>
</evidence>
<dbReference type="Proteomes" id="UP000198538">
    <property type="component" value="Unassembled WGS sequence"/>
</dbReference>
<dbReference type="EMBL" id="FMVM01000018">
    <property type="protein sequence ID" value="SCZ05908.1"/>
    <property type="molecule type" value="Genomic_DNA"/>
</dbReference>
<proteinExistence type="predicted"/>
<name>A0A1G5L0N4_9BACL</name>